<dbReference type="Proteomes" id="UP000660380">
    <property type="component" value="Unassembled WGS sequence"/>
</dbReference>
<dbReference type="RefSeq" id="WP_029634103.1">
    <property type="nucleotide sequence ID" value="NZ_JACJTA010000029.1"/>
</dbReference>
<proteinExistence type="predicted"/>
<organism evidence="1 2">
    <name type="scientific">Scytonema hofmannii FACHB-248</name>
    <dbReference type="NCBI Taxonomy" id="1842502"/>
    <lineage>
        <taxon>Bacteria</taxon>
        <taxon>Bacillati</taxon>
        <taxon>Cyanobacteriota</taxon>
        <taxon>Cyanophyceae</taxon>
        <taxon>Nostocales</taxon>
        <taxon>Scytonemataceae</taxon>
        <taxon>Scytonema</taxon>
    </lineage>
</organism>
<accession>A0ABR8GSS6</accession>
<dbReference type="EMBL" id="JACJTA010000029">
    <property type="protein sequence ID" value="MBD2605788.1"/>
    <property type="molecule type" value="Genomic_DNA"/>
</dbReference>
<reference evidence="1 2" key="1">
    <citation type="journal article" date="2020" name="ISME J.">
        <title>Comparative genomics reveals insights into cyanobacterial evolution and habitat adaptation.</title>
        <authorList>
            <person name="Chen M.Y."/>
            <person name="Teng W.K."/>
            <person name="Zhao L."/>
            <person name="Hu C.X."/>
            <person name="Zhou Y.K."/>
            <person name="Han B.P."/>
            <person name="Song L.R."/>
            <person name="Shu W.S."/>
        </authorList>
    </citation>
    <scope>NUCLEOTIDE SEQUENCE [LARGE SCALE GENOMIC DNA]</scope>
    <source>
        <strain evidence="1 2">FACHB-248</strain>
    </source>
</reference>
<evidence type="ECO:0000313" key="2">
    <source>
        <dbReference type="Proteomes" id="UP000660380"/>
    </source>
</evidence>
<evidence type="ECO:0000313" key="1">
    <source>
        <dbReference type="EMBL" id="MBD2605788.1"/>
    </source>
</evidence>
<dbReference type="InterPro" id="IPR009387">
    <property type="entry name" value="HigB-2"/>
</dbReference>
<comment type="caution">
    <text evidence="1">The sequence shown here is derived from an EMBL/GenBank/DDBJ whole genome shotgun (WGS) entry which is preliminary data.</text>
</comment>
<name>A0ABR8GSS6_9CYAN</name>
<keyword evidence="2" id="KW-1185">Reference proteome</keyword>
<dbReference type="Pfam" id="PF06296">
    <property type="entry name" value="RelE"/>
    <property type="match status" value="1"/>
</dbReference>
<protein>
    <submittedName>
        <fullName evidence="1">Type II toxin-antitoxin system RelE/ParE family toxin</fullName>
    </submittedName>
</protein>
<sequence>MQSEPSPIQIALTPRFKRDLRELAKRYRSIRTDLQPLIDQLKAGEILGDRIAGVKYQVFKVRLKNSNIQKGKSGGYRVIYYLKTEEGIILTTIYSKSDISDVSNEIIESAMPTAVNYAQYEQEIQIADNSDA</sequence>
<gene>
    <name evidence="1" type="ORF">H6G81_14995</name>
</gene>